<sequence length="55" mass="6643">MKRAPLFSYFELLNIRQQLRELDPHIHDEASKLGIYAREFRLPNQQLGKNFELTR</sequence>
<name>A0ABQ5UVG8_9HYPH</name>
<proteinExistence type="predicted"/>
<evidence type="ECO:0000313" key="1">
    <source>
        <dbReference type="EMBL" id="GLQ18350.1"/>
    </source>
</evidence>
<evidence type="ECO:0000313" key="2">
    <source>
        <dbReference type="Proteomes" id="UP001161405"/>
    </source>
</evidence>
<accession>A0ABQ5UVG8</accession>
<protein>
    <submittedName>
        <fullName evidence="1">Uncharacterized protein</fullName>
    </submittedName>
</protein>
<keyword evidence="2" id="KW-1185">Reference proteome</keyword>
<comment type="caution">
    <text evidence="1">The sequence shown here is derived from an EMBL/GenBank/DDBJ whole genome shotgun (WGS) entry which is preliminary data.</text>
</comment>
<dbReference type="RefSeq" id="WP_284365232.1">
    <property type="nucleotide sequence ID" value="NZ_BSNI01000002.1"/>
</dbReference>
<organism evidence="1 2">
    <name type="scientific">Maritalea porphyrae</name>
    <dbReference type="NCBI Taxonomy" id="880732"/>
    <lineage>
        <taxon>Bacteria</taxon>
        <taxon>Pseudomonadati</taxon>
        <taxon>Pseudomonadota</taxon>
        <taxon>Alphaproteobacteria</taxon>
        <taxon>Hyphomicrobiales</taxon>
        <taxon>Devosiaceae</taxon>
        <taxon>Maritalea</taxon>
    </lineage>
</organism>
<reference evidence="1" key="1">
    <citation type="journal article" date="2014" name="Int. J. Syst. Evol. Microbiol.">
        <title>Complete genome of a new Firmicutes species belonging to the dominant human colonic microbiota ('Ruminococcus bicirculans') reveals two chromosomes and a selective capacity to utilize plant glucans.</title>
        <authorList>
            <consortium name="NISC Comparative Sequencing Program"/>
            <person name="Wegmann U."/>
            <person name="Louis P."/>
            <person name="Goesmann A."/>
            <person name="Henrissat B."/>
            <person name="Duncan S.H."/>
            <person name="Flint H.J."/>
        </authorList>
    </citation>
    <scope>NUCLEOTIDE SEQUENCE</scope>
    <source>
        <strain evidence="1">NBRC 107169</strain>
    </source>
</reference>
<reference evidence="1" key="2">
    <citation type="submission" date="2023-01" db="EMBL/GenBank/DDBJ databases">
        <title>Draft genome sequence of Maritalea porphyrae strain NBRC 107169.</title>
        <authorList>
            <person name="Sun Q."/>
            <person name="Mori K."/>
        </authorList>
    </citation>
    <scope>NUCLEOTIDE SEQUENCE</scope>
    <source>
        <strain evidence="1">NBRC 107169</strain>
    </source>
</reference>
<dbReference type="Proteomes" id="UP001161405">
    <property type="component" value="Unassembled WGS sequence"/>
</dbReference>
<dbReference type="EMBL" id="BSNI01000002">
    <property type="protein sequence ID" value="GLQ18350.1"/>
    <property type="molecule type" value="Genomic_DNA"/>
</dbReference>
<gene>
    <name evidence="1" type="ORF">GCM10007879_25990</name>
</gene>